<keyword evidence="3" id="KW-0547">Nucleotide-binding</keyword>
<dbReference type="GO" id="GO:0005524">
    <property type="term" value="F:ATP binding"/>
    <property type="evidence" value="ECO:0007669"/>
    <property type="project" value="UniProtKB-KW"/>
</dbReference>
<dbReference type="PANTHER" id="PTHR42711">
    <property type="entry name" value="ABC TRANSPORTER ATP-BINDING PROTEIN"/>
    <property type="match status" value="1"/>
</dbReference>
<dbReference type="PANTHER" id="PTHR42711:SF5">
    <property type="entry name" value="ABC TRANSPORTER ATP-BINDING PROTEIN NATA"/>
    <property type="match status" value="1"/>
</dbReference>
<dbReference type="InterPro" id="IPR027417">
    <property type="entry name" value="P-loop_NTPase"/>
</dbReference>
<dbReference type="RefSeq" id="WP_003094511.1">
    <property type="nucleotide sequence ID" value="NZ_GL831112.1"/>
</dbReference>
<accession>A0ABN0CI12</accession>
<reference evidence="6 7" key="1">
    <citation type="submission" date="2011-01" db="EMBL/GenBank/DDBJ databases">
        <authorList>
            <person name="Muzny D."/>
            <person name="Qin X."/>
            <person name="Buhay C."/>
            <person name="Dugan-Rocha S."/>
            <person name="Ding Y."/>
            <person name="Chen G."/>
            <person name="Hawes A."/>
            <person name="Holder M."/>
            <person name="Jhangiani S."/>
            <person name="Johnson A."/>
            <person name="Khan Z."/>
            <person name="Li Z."/>
            <person name="Liu W."/>
            <person name="Liu X."/>
            <person name="Perez L."/>
            <person name="Shen H."/>
            <person name="Wang Q."/>
            <person name="Watt J."/>
            <person name="Xi L."/>
            <person name="Xin Y."/>
            <person name="Zhou J."/>
            <person name="Deng J."/>
            <person name="Jiang H."/>
            <person name="Liu Y."/>
            <person name="Qu J."/>
            <person name="Song X.-Z."/>
            <person name="Zhang L."/>
            <person name="Villasana D."/>
            <person name="Johnson A."/>
            <person name="Liu J."/>
            <person name="Liyanage D."/>
            <person name="Lorensuhewa L."/>
            <person name="Robinson T."/>
            <person name="Song A."/>
            <person name="Song B.-B."/>
            <person name="Dinh H."/>
            <person name="Thornton R."/>
            <person name="Coyle M."/>
            <person name="Francisco L."/>
            <person name="Jackson L."/>
            <person name="Javaid M."/>
            <person name="Korchina V."/>
            <person name="Kovar C."/>
            <person name="Mata R."/>
            <person name="Mathew T."/>
            <person name="Ngo R."/>
            <person name="Nguyen L."/>
            <person name="Nguyen N."/>
            <person name="Okwuonu G."/>
            <person name="Ongeri F."/>
            <person name="Pham C."/>
            <person name="Simmons D."/>
            <person name="Wilczek-Boney K."/>
            <person name="Hale W."/>
            <person name="Jakkamsetti A."/>
            <person name="Pham P."/>
            <person name="Ruth R."/>
            <person name="San Lucas F."/>
            <person name="Warren J."/>
            <person name="Zhang J."/>
            <person name="Zhao Z."/>
            <person name="Zhou C."/>
            <person name="Zhu D."/>
            <person name="Lee S."/>
            <person name="Bess C."/>
            <person name="Blankenburg K."/>
            <person name="Forbes L."/>
            <person name="Fu Q."/>
            <person name="Gubbala S."/>
            <person name="Hirani K."/>
            <person name="Jayaseelan J.C."/>
            <person name="Lara F."/>
            <person name="Munidasa M."/>
            <person name="Palculict T."/>
            <person name="Patil S."/>
            <person name="Pu L.-L."/>
            <person name="Saada N."/>
            <person name="Tang L."/>
            <person name="Weissenberger G."/>
            <person name="Zhu Y."/>
            <person name="Hemphill L."/>
            <person name="Shang Y."/>
            <person name="Youmans B."/>
            <person name="Ayvaz T."/>
            <person name="Ross M."/>
            <person name="Santibanez J."/>
            <person name="Aqrawi P."/>
            <person name="Gross S."/>
            <person name="Joshi V."/>
            <person name="Fowler G."/>
            <person name="Nazareth L."/>
            <person name="Reid J."/>
            <person name="Worley K."/>
            <person name="Petrosino J."/>
            <person name="Highlander S."/>
            <person name="Gibbs R."/>
        </authorList>
    </citation>
    <scope>NUCLEOTIDE SEQUENCE [LARGE SCALE GENOMIC DNA]</scope>
    <source>
        <strain evidence="6 7">ATCC 49124</strain>
    </source>
</reference>
<dbReference type="InterPro" id="IPR003593">
    <property type="entry name" value="AAA+_ATPase"/>
</dbReference>
<name>A0ABN0CI12_STRVE</name>
<gene>
    <name evidence="6" type="ORF">HMPREF9425_0493</name>
</gene>
<evidence type="ECO:0000256" key="4">
    <source>
        <dbReference type="ARBA" id="ARBA00022840"/>
    </source>
</evidence>
<evidence type="ECO:0000313" key="6">
    <source>
        <dbReference type="EMBL" id="EFX96595.1"/>
    </source>
</evidence>
<dbReference type="SMART" id="SM00382">
    <property type="entry name" value="AAA"/>
    <property type="match status" value="1"/>
</dbReference>
<dbReference type="EC" id="3.6.3.-" evidence="6"/>
<dbReference type="Gene3D" id="3.40.50.300">
    <property type="entry name" value="P-loop containing nucleotide triphosphate hydrolases"/>
    <property type="match status" value="1"/>
</dbReference>
<evidence type="ECO:0000256" key="3">
    <source>
        <dbReference type="ARBA" id="ARBA00022741"/>
    </source>
</evidence>
<comment type="similarity">
    <text evidence="1">Belongs to the ABC transporter superfamily.</text>
</comment>
<dbReference type="SUPFAM" id="SSF52540">
    <property type="entry name" value="P-loop containing nucleoside triphosphate hydrolases"/>
    <property type="match status" value="1"/>
</dbReference>
<dbReference type="InterPro" id="IPR003439">
    <property type="entry name" value="ABC_transporter-like_ATP-bd"/>
</dbReference>
<evidence type="ECO:0000259" key="5">
    <source>
        <dbReference type="PROSITE" id="PS50893"/>
    </source>
</evidence>
<dbReference type="PROSITE" id="PS50893">
    <property type="entry name" value="ABC_TRANSPORTER_2"/>
    <property type="match status" value="1"/>
</dbReference>
<dbReference type="CDD" id="cd03230">
    <property type="entry name" value="ABC_DR_subfamily_A"/>
    <property type="match status" value="1"/>
</dbReference>
<organism evidence="6 7">
    <name type="scientific">Streptococcus vestibularis ATCC 49124</name>
    <dbReference type="NCBI Taxonomy" id="889206"/>
    <lineage>
        <taxon>Bacteria</taxon>
        <taxon>Bacillati</taxon>
        <taxon>Bacillota</taxon>
        <taxon>Bacilli</taxon>
        <taxon>Lactobacillales</taxon>
        <taxon>Streptococcaceae</taxon>
        <taxon>Streptococcus</taxon>
    </lineage>
</organism>
<evidence type="ECO:0000256" key="1">
    <source>
        <dbReference type="ARBA" id="ARBA00005417"/>
    </source>
</evidence>
<keyword evidence="6" id="KW-0378">Hydrolase</keyword>
<keyword evidence="4 6" id="KW-0067">ATP-binding</keyword>
<dbReference type="Pfam" id="PF00005">
    <property type="entry name" value="ABC_tran"/>
    <property type="match status" value="1"/>
</dbReference>
<proteinExistence type="inferred from homology"/>
<dbReference type="InterPro" id="IPR050763">
    <property type="entry name" value="ABC_transporter_ATP-binding"/>
</dbReference>
<dbReference type="EMBL" id="AEVI01000017">
    <property type="protein sequence ID" value="EFX96595.1"/>
    <property type="molecule type" value="Genomic_DNA"/>
</dbReference>
<keyword evidence="7" id="KW-1185">Reference proteome</keyword>
<evidence type="ECO:0000256" key="2">
    <source>
        <dbReference type="ARBA" id="ARBA00022448"/>
    </source>
</evidence>
<protein>
    <submittedName>
        <fullName evidence="6">ABC transporter, ATP-binding protein</fullName>
        <ecNumber evidence="6">3.6.3.-</ecNumber>
    </submittedName>
</protein>
<comment type="caution">
    <text evidence="6">The sequence shown here is derived from an EMBL/GenBank/DDBJ whole genome shotgun (WGS) entry which is preliminary data.</text>
</comment>
<feature type="domain" description="ABC transporter" evidence="5">
    <location>
        <begin position="6"/>
        <end position="236"/>
    </location>
</feature>
<dbReference type="Proteomes" id="UP000003697">
    <property type="component" value="Unassembled WGS sequence"/>
</dbReference>
<evidence type="ECO:0000313" key="7">
    <source>
        <dbReference type="Proteomes" id="UP000003697"/>
    </source>
</evidence>
<sequence length="306" mass="34669">MKQETIVVRHLKKSYGQKNVTDDISITFYSSQIVAIVGHNGAGKSTFLNQINGTVASDKGTIHIKGVDVTKQPGKARELVSSMPQFQVPIKGVTVQEAIKCIGAVKGMNSSAVESRTKELIDFLEINQWKHTAGEKLSGGLQRLTSFAMSVVDIPSILVLDEPTNDVDPFRRTLIWRYLRSLANLGTTVIIVSHNLFEVERYADRYLLFDKGRIKRDVLVSESKNARQLKHQVSLSGVNKEELFHFLNHNNLKYDDVEKRLIFTVSEDCFTEVISVIFDLLKTDRIVSYEIKLRTLSDDYEEYINE</sequence>
<keyword evidence="2" id="KW-0813">Transport</keyword>
<dbReference type="GO" id="GO:0016787">
    <property type="term" value="F:hydrolase activity"/>
    <property type="evidence" value="ECO:0007669"/>
    <property type="project" value="UniProtKB-KW"/>
</dbReference>